<reference evidence="3" key="3">
    <citation type="submission" date="2018-08" db="UniProtKB">
        <authorList>
            <consortium name="EnsemblPlants"/>
        </authorList>
    </citation>
    <scope>IDENTIFICATION</scope>
    <source>
        <strain evidence="3">cv. Bd21</strain>
    </source>
</reference>
<dbReference type="EnsemblPlants" id="PNT77589">
    <property type="protein sequence ID" value="PNT77589"/>
    <property type="gene ID" value="BRADI_1g65433v3"/>
</dbReference>
<keyword evidence="4" id="KW-1185">Reference proteome</keyword>
<dbReference type="AlphaFoldDB" id="A0A2K2DTJ0"/>
<dbReference type="EMBL" id="CM000880">
    <property type="protein sequence ID" value="PNT77589.1"/>
    <property type="molecule type" value="Genomic_DNA"/>
</dbReference>
<dbReference type="InParanoid" id="A0A2K2DTJ0"/>
<gene>
    <name evidence="2" type="ORF">BRADI_1g65433v3</name>
</gene>
<dbReference type="OrthoDB" id="595554at2759"/>
<proteinExistence type="predicted"/>
<sequence length="119" mass="13278">MSSSGSAASSGRGWGRSTVGERRSPVPYREDPMEYQPVKYCLCGVKAPRWISWSPRNPGRRYHACVDALIGGCGYMEWHDGRTTPFLRQLLLDLCNAVWAARSQVNVAPMEAQSRNMEG</sequence>
<dbReference type="Gramene" id="PNT77589">
    <property type="protein sequence ID" value="PNT77589"/>
    <property type="gene ID" value="BRADI_1g65433v3"/>
</dbReference>
<dbReference type="Proteomes" id="UP000008810">
    <property type="component" value="Chromosome 1"/>
</dbReference>
<evidence type="ECO:0000256" key="1">
    <source>
        <dbReference type="SAM" id="MobiDB-lite"/>
    </source>
</evidence>
<evidence type="ECO:0000313" key="2">
    <source>
        <dbReference type="EMBL" id="PNT77589.1"/>
    </source>
</evidence>
<name>A0A2K2DTJ0_BRADI</name>
<evidence type="ECO:0008006" key="5">
    <source>
        <dbReference type="Google" id="ProtNLM"/>
    </source>
</evidence>
<organism evidence="2">
    <name type="scientific">Brachypodium distachyon</name>
    <name type="common">Purple false brome</name>
    <name type="synonym">Trachynia distachya</name>
    <dbReference type="NCBI Taxonomy" id="15368"/>
    <lineage>
        <taxon>Eukaryota</taxon>
        <taxon>Viridiplantae</taxon>
        <taxon>Streptophyta</taxon>
        <taxon>Embryophyta</taxon>
        <taxon>Tracheophyta</taxon>
        <taxon>Spermatophyta</taxon>
        <taxon>Magnoliopsida</taxon>
        <taxon>Liliopsida</taxon>
        <taxon>Poales</taxon>
        <taxon>Poaceae</taxon>
        <taxon>BOP clade</taxon>
        <taxon>Pooideae</taxon>
        <taxon>Stipodae</taxon>
        <taxon>Brachypodieae</taxon>
        <taxon>Brachypodium</taxon>
    </lineage>
</organism>
<feature type="compositionally biased region" description="Basic and acidic residues" evidence="1">
    <location>
        <begin position="19"/>
        <end position="31"/>
    </location>
</feature>
<evidence type="ECO:0000313" key="3">
    <source>
        <dbReference type="EnsemblPlants" id="PNT77589"/>
    </source>
</evidence>
<feature type="region of interest" description="Disordered" evidence="1">
    <location>
        <begin position="1"/>
        <end position="31"/>
    </location>
</feature>
<evidence type="ECO:0000313" key="4">
    <source>
        <dbReference type="Proteomes" id="UP000008810"/>
    </source>
</evidence>
<dbReference type="PANTHER" id="PTHR33248">
    <property type="entry name" value="ZINC ION-BINDING PROTEIN"/>
    <property type="match status" value="1"/>
</dbReference>
<dbReference type="FunCoup" id="A0A2K2DTJ0">
    <property type="interactions" value="7"/>
</dbReference>
<reference evidence="2" key="2">
    <citation type="submission" date="2017-06" db="EMBL/GenBank/DDBJ databases">
        <title>WGS assembly of Brachypodium distachyon.</title>
        <authorList>
            <consortium name="The International Brachypodium Initiative"/>
            <person name="Lucas S."/>
            <person name="Harmon-Smith M."/>
            <person name="Lail K."/>
            <person name="Tice H."/>
            <person name="Grimwood J."/>
            <person name="Bruce D."/>
            <person name="Barry K."/>
            <person name="Shu S."/>
            <person name="Lindquist E."/>
            <person name="Wang M."/>
            <person name="Pitluck S."/>
            <person name="Vogel J.P."/>
            <person name="Garvin D.F."/>
            <person name="Mockler T.C."/>
            <person name="Schmutz J."/>
            <person name="Rokhsar D."/>
            <person name="Bevan M.W."/>
        </authorList>
    </citation>
    <scope>NUCLEOTIDE SEQUENCE</scope>
    <source>
        <strain evidence="2">Bd21</strain>
    </source>
</reference>
<accession>A0A2K2DTJ0</accession>
<feature type="compositionally biased region" description="Low complexity" evidence="1">
    <location>
        <begin position="1"/>
        <end position="17"/>
    </location>
</feature>
<reference evidence="2 3" key="1">
    <citation type="journal article" date="2010" name="Nature">
        <title>Genome sequencing and analysis of the model grass Brachypodium distachyon.</title>
        <authorList>
            <consortium name="International Brachypodium Initiative"/>
        </authorList>
    </citation>
    <scope>NUCLEOTIDE SEQUENCE [LARGE SCALE GENOMIC DNA]</scope>
    <source>
        <strain evidence="2 3">Bd21</strain>
    </source>
</reference>
<protein>
    <recommendedName>
        <fullName evidence="5">Zinc finger GRF-type domain-containing protein</fullName>
    </recommendedName>
</protein>